<dbReference type="GeneID" id="54554160"/>
<sequence length="77" mass="7819">MKLSVVVTVLAALVAGVPTDNPLDSNIAELQDRQAHVTPPAVVGGLSATLSVGVRLRAGRTARIVAVFSAIKSAMAV</sequence>
<feature type="signal peptide" evidence="1">
    <location>
        <begin position="1"/>
        <end position="19"/>
    </location>
</feature>
<evidence type="ECO:0000313" key="3">
    <source>
        <dbReference type="Proteomes" id="UP000800097"/>
    </source>
</evidence>
<keyword evidence="1" id="KW-0732">Signal</keyword>
<evidence type="ECO:0000313" key="2">
    <source>
        <dbReference type="EMBL" id="KAF2275312.1"/>
    </source>
</evidence>
<gene>
    <name evidence="2" type="ORF">EI97DRAFT_459227</name>
</gene>
<reference evidence="2" key="1">
    <citation type="journal article" date="2020" name="Stud. Mycol.">
        <title>101 Dothideomycetes genomes: a test case for predicting lifestyles and emergence of pathogens.</title>
        <authorList>
            <person name="Haridas S."/>
            <person name="Albert R."/>
            <person name="Binder M."/>
            <person name="Bloem J."/>
            <person name="Labutti K."/>
            <person name="Salamov A."/>
            <person name="Andreopoulos B."/>
            <person name="Baker S."/>
            <person name="Barry K."/>
            <person name="Bills G."/>
            <person name="Bluhm B."/>
            <person name="Cannon C."/>
            <person name="Castanera R."/>
            <person name="Culley D."/>
            <person name="Daum C."/>
            <person name="Ezra D."/>
            <person name="Gonzalez J."/>
            <person name="Henrissat B."/>
            <person name="Kuo A."/>
            <person name="Liang C."/>
            <person name="Lipzen A."/>
            <person name="Lutzoni F."/>
            <person name="Magnuson J."/>
            <person name="Mondo S."/>
            <person name="Nolan M."/>
            <person name="Ohm R."/>
            <person name="Pangilinan J."/>
            <person name="Park H.-J."/>
            <person name="Ramirez L."/>
            <person name="Alfaro M."/>
            <person name="Sun H."/>
            <person name="Tritt A."/>
            <person name="Yoshinaga Y."/>
            <person name="Zwiers L.-H."/>
            <person name="Turgeon B."/>
            <person name="Goodwin S."/>
            <person name="Spatafora J."/>
            <person name="Crous P."/>
            <person name="Grigoriev I."/>
        </authorList>
    </citation>
    <scope>NUCLEOTIDE SEQUENCE</scope>
    <source>
        <strain evidence="2">CBS 379.55</strain>
    </source>
</reference>
<name>A0A6A6JFX0_WESOR</name>
<evidence type="ECO:0000256" key="1">
    <source>
        <dbReference type="SAM" id="SignalP"/>
    </source>
</evidence>
<dbReference type="EMBL" id="ML986497">
    <property type="protein sequence ID" value="KAF2275312.1"/>
    <property type="molecule type" value="Genomic_DNA"/>
</dbReference>
<accession>A0A6A6JFX0</accession>
<feature type="chain" id="PRO_5025455916" evidence="1">
    <location>
        <begin position="20"/>
        <end position="77"/>
    </location>
</feature>
<proteinExistence type="predicted"/>
<dbReference type="AlphaFoldDB" id="A0A6A6JFX0"/>
<dbReference type="RefSeq" id="XP_033652851.1">
    <property type="nucleotide sequence ID" value="XM_033800985.1"/>
</dbReference>
<organism evidence="2 3">
    <name type="scientific">Westerdykella ornata</name>
    <dbReference type="NCBI Taxonomy" id="318751"/>
    <lineage>
        <taxon>Eukaryota</taxon>
        <taxon>Fungi</taxon>
        <taxon>Dikarya</taxon>
        <taxon>Ascomycota</taxon>
        <taxon>Pezizomycotina</taxon>
        <taxon>Dothideomycetes</taxon>
        <taxon>Pleosporomycetidae</taxon>
        <taxon>Pleosporales</taxon>
        <taxon>Sporormiaceae</taxon>
        <taxon>Westerdykella</taxon>
    </lineage>
</organism>
<dbReference type="Proteomes" id="UP000800097">
    <property type="component" value="Unassembled WGS sequence"/>
</dbReference>
<protein>
    <submittedName>
        <fullName evidence="2">Uncharacterized protein</fullName>
    </submittedName>
</protein>
<keyword evidence="3" id="KW-1185">Reference proteome</keyword>